<evidence type="ECO:0000313" key="3">
    <source>
        <dbReference type="Proteomes" id="UP000243494"/>
    </source>
</evidence>
<keyword evidence="3" id="KW-1185">Reference proteome</keyword>
<sequence>MNLVVVGGNEKMKRDYISLGKERGYKTKVFSNMSSKMNKSMGNPDAIVIFTSAVSHKMTIAAETHAKKLDIPIIRHKSSSKFAFNQCLEKIDECTGNCKDCKYNKLEKI</sequence>
<comment type="caution">
    <text evidence="2">The sequence shown here is derived from an EMBL/GenBank/DDBJ whole genome shotgun (WGS) entry which is preliminary data.</text>
</comment>
<dbReference type="OrthoDB" id="5396775at2"/>
<organism evidence="2 3">
    <name type="scientific">Romboutsia maritimum</name>
    <dbReference type="NCBI Taxonomy" id="2020948"/>
    <lineage>
        <taxon>Bacteria</taxon>
        <taxon>Bacillati</taxon>
        <taxon>Bacillota</taxon>
        <taxon>Clostridia</taxon>
        <taxon>Peptostreptococcales</taxon>
        <taxon>Peptostreptococcaceae</taxon>
        <taxon>Romboutsia</taxon>
    </lineage>
</organism>
<accession>A0A371IRD2</accession>
<evidence type="ECO:0000256" key="1">
    <source>
        <dbReference type="ARBA" id="ARBA00007189"/>
    </source>
</evidence>
<dbReference type="EMBL" id="NOJZ02000020">
    <property type="protein sequence ID" value="RDY23035.1"/>
    <property type="molecule type" value="Genomic_DNA"/>
</dbReference>
<dbReference type="AlphaFoldDB" id="A0A371IRD2"/>
<dbReference type="Pfam" id="PF10087">
    <property type="entry name" value="DUF2325"/>
    <property type="match status" value="1"/>
</dbReference>
<dbReference type="Proteomes" id="UP000243494">
    <property type="component" value="Unassembled WGS sequence"/>
</dbReference>
<gene>
    <name evidence="2" type="ORF">CHF27_010160</name>
</gene>
<protein>
    <submittedName>
        <fullName evidence="2">DUF2325 domain-containing protein</fullName>
    </submittedName>
</protein>
<dbReference type="RefSeq" id="WP_095406758.1">
    <property type="nucleotide sequence ID" value="NZ_NOJZ02000020.1"/>
</dbReference>
<dbReference type="InterPro" id="IPR016772">
    <property type="entry name" value="UCP020408"/>
</dbReference>
<proteinExistence type="inferred from homology"/>
<comment type="similarity">
    <text evidence="1">Belongs to the UPF0751 family.</text>
</comment>
<name>A0A371IRD2_9FIRM</name>
<reference evidence="2 3" key="1">
    <citation type="journal article" date="2017" name="Genome Announc.">
        <title>Draft Genome Sequence of Romboutsia maritimum sp. nov. Strain CCRI-22766(T), Isolated from Coastal Estuarine Mud.</title>
        <authorList>
            <person name="Maheux A.F."/>
            <person name="Boudreau D.K."/>
            <person name="Berube E."/>
            <person name="Boissinot M."/>
            <person name="Raymond F."/>
            <person name="Brodeur S."/>
            <person name="Corbeil J."/>
            <person name="Brightwell G."/>
            <person name="Broda D."/>
            <person name="Omar R.F."/>
            <person name="Bergeron M.G."/>
        </authorList>
    </citation>
    <scope>NUCLEOTIDE SEQUENCE [LARGE SCALE GENOMIC DNA]</scope>
    <source>
        <strain evidence="2 3">CCRI-22766</strain>
    </source>
</reference>
<evidence type="ECO:0000313" key="2">
    <source>
        <dbReference type="EMBL" id="RDY23035.1"/>
    </source>
</evidence>